<dbReference type="CDD" id="cd18807">
    <property type="entry name" value="SF1_C_UvrD"/>
    <property type="match status" value="1"/>
</dbReference>
<dbReference type="RefSeq" id="WP_081126323.1">
    <property type="nucleotide sequence ID" value="NZ_LDOS01000001.1"/>
</dbReference>
<dbReference type="GO" id="GO:0043138">
    <property type="term" value="F:3'-5' DNA helicase activity"/>
    <property type="evidence" value="ECO:0007669"/>
    <property type="project" value="TreeGrafter"/>
</dbReference>
<protein>
    <recommendedName>
        <fullName evidence="5">DNA 3'-5' helicase II</fullName>
    </recommendedName>
</protein>
<evidence type="ECO:0000256" key="4">
    <source>
        <dbReference type="ARBA" id="ARBA00022840"/>
    </source>
</evidence>
<dbReference type="AlphaFoldDB" id="A0A4S3KNY7"/>
<dbReference type="STRING" id="993689.GCA_002077135_00974"/>
<dbReference type="Pfam" id="PF13361">
    <property type="entry name" value="UvrD_C"/>
    <property type="match status" value="2"/>
</dbReference>
<dbReference type="SUPFAM" id="SSF52540">
    <property type="entry name" value="P-loop containing nucleoside triphosphate hydrolases"/>
    <property type="match status" value="1"/>
</dbReference>
<evidence type="ECO:0000256" key="1">
    <source>
        <dbReference type="ARBA" id="ARBA00022741"/>
    </source>
</evidence>
<dbReference type="GO" id="GO:0005524">
    <property type="term" value="F:ATP binding"/>
    <property type="evidence" value="ECO:0007669"/>
    <property type="project" value="UniProtKB-KW"/>
</dbReference>
<evidence type="ECO:0000259" key="7">
    <source>
        <dbReference type="Pfam" id="PF13361"/>
    </source>
</evidence>
<evidence type="ECO:0000256" key="3">
    <source>
        <dbReference type="ARBA" id="ARBA00022806"/>
    </source>
</evidence>
<evidence type="ECO:0000259" key="6">
    <source>
        <dbReference type="Pfam" id="PF08378"/>
    </source>
</evidence>
<evidence type="ECO:0000313" key="9">
    <source>
        <dbReference type="Proteomes" id="UP000307749"/>
    </source>
</evidence>
<dbReference type="InterPro" id="IPR011528">
    <property type="entry name" value="NERD"/>
</dbReference>
<dbReference type="Pfam" id="PF08378">
    <property type="entry name" value="NERD"/>
    <property type="match status" value="1"/>
</dbReference>
<dbReference type="GO" id="GO:0003677">
    <property type="term" value="F:DNA binding"/>
    <property type="evidence" value="ECO:0007669"/>
    <property type="project" value="InterPro"/>
</dbReference>
<dbReference type="GO" id="GO:0000725">
    <property type="term" value="P:recombinational repair"/>
    <property type="evidence" value="ECO:0007669"/>
    <property type="project" value="TreeGrafter"/>
</dbReference>
<dbReference type="EMBL" id="MWQO01000023">
    <property type="protein sequence ID" value="THD10695.1"/>
    <property type="molecule type" value="Genomic_DNA"/>
</dbReference>
<keyword evidence="9" id="KW-1185">Reference proteome</keyword>
<dbReference type="InterPro" id="IPR027417">
    <property type="entry name" value="P-loop_NTPase"/>
</dbReference>
<dbReference type="PANTHER" id="PTHR11070">
    <property type="entry name" value="UVRD / RECB / PCRA DNA HELICASE FAMILY MEMBER"/>
    <property type="match status" value="1"/>
</dbReference>
<dbReference type="InterPro" id="IPR014017">
    <property type="entry name" value="DNA_helicase_UvrD-like_C"/>
</dbReference>
<dbReference type="InterPro" id="IPR000212">
    <property type="entry name" value="DNA_helicase_UvrD/REP"/>
</dbReference>
<dbReference type="Pfam" id="PF13245">
    <property type="entry name" value="AAA_19"/>
    <property type="match status" value="1"/>
</dbReference>
<evidence type="ECO:0000256" key="5">
    <source>
        <dbReference type="ARBA" id="ARBA00034923"/>
    </source>
</evidence>
<dbReference type="OrthoDB" id="7066673at2"/>
<keyword evidence="3 8" id="KW-0347">Helicase</keyword>
<reference evidence="8 9" key="1">
    <citation type="submission" date="2017-02" db="EMBL/GenBank/DDBJ databases">
        <title>Whole genome sequencing of Metallibacterium scheffleri DSM 24874 (T).</title>
        <authorList>
            <person name="Kumar S."/>
            <person name="Patil P."/>
            <person name="Patil P.B."/>
        </authorList>
    </citation>
    <scope>NUCLEOTIDE SEQUENCE [LARGE SCALE GENOMIC DNA]</scope>
    <source>
        <strain evidence="8 9">DSM 24874</strain>
    </source>
</reference>
<dbReference type="PANTHER" id="PTHR11070:SF2">
    <property type="entry name" value="ATP-DEPENDENT DNA HELICASE SRS2"/>
    <property type="match status" value="1"/>
</dbReference>
<sequence>MAKLVPARSTCLRRMTSGERRFSERLEQKLEDDYLLWYDVPIGLKQRQPDFVILHPRRGLLVLEVKDWKLETIREANRKSFTLLTDRGLVTVINPQQQARVYALEVKIVLEADSAMRHPPGSPHAGQLVMPWGFGVVLTHITRRQFTEAQLDQVIEPHLVLCKDEIVETVDAEALQRRLWSMLPQPFGCVLSLPQIDRVRWLLFPEIRVAPGEGQFGLFDAASQPNVMPLAIPDLVKVMDMQQESLARSLGEGHRIIHGVAGSGKTMILGYRCLHLARMVSKPVLVLCYNTTLAARLGQIVHGYGLAHKVQVHHFHEWCRRMLDAYHVCLPASGERYFDALAPALMRALEQGQVPRAQYSAVLIDEGHDFKSDWYRLVVHMLDPSSNALLVLYDDAQNIYGTPARRGFTWKSVGIEAVGHTTILKLNYRNTLEILSVARHFAEVLLHEQSSDDDGVPLIVPQSSGRHGPVPELFAFRNQRDECKAIVQCIQDALDRGTQPCDIAVLYRTHREGDALAQQLAHAGIAVCVAQTRAGKAALFSDDRCIKLMTQHSSKGLEFPMVIIYGLGQLPHPREDAVHEARLLYVAMTRATERLLLFHHDESAFTMRLDSAIQRTLHARDSAA</sequence>
<feature type="domain" description="UvrD-like helicase C-terminal" evidence="7">
    <location>
        <begin position="541"/>
        <end position="599"/>
    </location>
</feature>
<gene>
    <name evidence="8" type="ORF">B1806_07520</name>
</gene>
<feature type="domain" description="UvrD-like helicase C-terminal" evidence="7">
    <location>
        <begin position="424"/>
        <end position="530"/>
    </location>
</feature>
<evidence type="ECO:0000313" key="8">
    <source>
        <dbReference type="EMBL" id="THD10695.1"/>
    </source>
</evidence>
<keyword evidence="4" id="KW-0067">ATP-binding</keyword>
<evidence type="ECO:0000256" key="2">
    <source>
        <dbReference type="ARBA" id="ARBA00022801"/>
    </source>
</evidence>
<dbReference type="Gene3D" id="3.40.50.300">
    <property type="entry name" value="P-loop containing nucleotide triphosphate hydrolases"/>
    <property type="match status" value="2"/>
</dbReference>
<dbReference type="Proteomes" id="UP000307749">
    <property type="component" value="Unassembled WGS sequence"/>
</dbReference>
<organism evidence="8 9">
    <name type="scientific">Metallibacterium scheffleri</name>
    <dbReference type="NCBI Taxonomy" id="993689"/>
    <lineage>
        <taxon>Bacteria</taxon>
        <taxon>Pseudomonadati</taxon>
        <taxon>Pseudomonadota</taxon>
        <taxon>Gammaproteobacteria</taxon>
        <taxon>Lysobacterales</taxon>
        <taxon>Rhodanobacteraceae</taxon>
        <taxon>Metallibacterium</taxon>
    </lineage>
</organism>
<keyword evidence="2" id="KW-0378">Hydrolase</keyword>
<dbReference type="GO" id="GO:0016787">
    <property type="term" value="F:hydrolase activity"/>
    <property type="evidence" value="ECO:0007669"/>
    <property type="project" value="UniProtKB-KW"/>
</dbReference>
<accession>A0A4S3KNY7</accession>
<name>A0A4S3KNY7_9GAMM</name>
<proteinExistence type="predicted"/>
<feature type="domain" description="NERD" evidence="6">
    <location>
        <begin position="17"/>
        <end position="110"/>
    </location>
</feature>
<comment type="caution">
    <text evidence="8">The sequence shown here is derived from an EMBL/GenBank/DDBJ whole genome shotgun (WGS) entry which is preliminary data.</text>
</comment>
<keyword evidence="1" id="KW-0547">Nucleotide-binding</keyword>